<keyword evidence="1" id="KW-0812">Transmembrane</keyword>
<feature type="chain" id="PRO_5015756851" evidence="2">
    <location>
        <begin position="26"/>
        <end position="106"/>
    </location>
</feature>
<evidence type="ECO:0000313" key="3">
    <source>
        <dbReference type="EMBL" id="PWA57562.1"/>
    </source>
</evidence>
<sequence length="106" mass="11841">MKSFTSLLFVISILAIVLLVKEANGKVGGKTKYLIEAVNKKGPYIGIVIPNAFELNPLLNYPEYKSSKVIIDVGDHPFQPKNPESRITLGLVAFLMIYMVFLELRT</sequence>
<accession>A0A2U1M8K1</accession>
<proteinExistence type="predicted"/>
<reference evidence="3 4" key="1">
    <citation type="journal article" date="2018" name="Mol. Plant">
        <title>The genome of Artemisia annua provides insight into the evolution of Asteraceae family and artemisinin biosynthesis.</title>
        <authorList>
            <person name="Shen Q."/>
            <person name="Zhang L."/>
            <person name="Liao Z."/>
            <person name="Wang S."/>
            <person name="Yan T."/>
            <person name="Shi P."/>
            <person name="Liu M."/>
            <person name="Fu X."/>
            <person name="Pan Q."/>
            <person name="Wang Y."/>
            <person name="Lv Z."/>
            <person name="Lu X."/>
            <person name="Zhang F."/>
            <person name="Jiang W."/>
            <person name="Ma Y."/>
            <person name="Chen M."/>
            <person name="Hao X."/>
            <person name="Li L."/>
            <person name="Tang Y."/>
            <person name="Lv G."/>
            <person name="Zhou Y."/>
            <person name="Sun X."/>
            <person name="Brodelius P.E."/>
            <person name="Rose J.K.C."/>
            <person name="Tang K."/>
        </authorList>
    </citation>
    <scope>NUCLEOTIDE SEQUENCE [LARGE SCALE GENOMIC DNA]</scope>
    <source>
        <strain evidence="4">cv. Huhao1</strain>
        <tissue evidence="3">Leaf</tissue>
    </source>
</reference>
<keyword evidence="4" id="KW-1185">Reference proteome</keyword>
<protein>
    <submittedName>
        <fullName evidence="3">Phosphorylase superfamily protein</fullName>
    </submittedName>
</protein>
<keyword evidence="1" id="KW-1133">Transmembrane helix</keyword>
<feature type="signal peptide" evidence="2">
    <location>
        <begin position="1"/>
        <end position="25"/>
    </location>
</feature>
<name>A0A2U1M8K1_ARTAN</name>
<keyword evidence="2" id="KW-0732">Signal</keyword>
<comment type="caution">
    <text evidence="3">The sequence shown here is derived from an EMBL/GenBank/DDBJ whole genome shotgun (WGS) entry which is preliminary data.</text>
</comment>
<gene>
    <name evidence="3" type="ORF">CTI12_AA236720</name>
</gene>
<feature type="transmembrane region" description="Helical" evidence="1">
    <location>
        <begin position="87"/>
        <end position="104"/>
    </location>
</feature>
<keyword evidence="1" id="KW-0472">Membrane</keyword>
<dbReference type="EMBL" id="PKPP01006129">
    <property type="protein sequence ID" value="PWA57562.1"/>
    <property type="molecule type" value="Genomic_DNA"/>
</dbReference>
<organism evidence="3 4">
    <name type="scientific">Artemisia annua</name>
    <name type="common">Sweet wormwood</name>
    <dbReference type="NCBI Taxonomy" id="35608"/>
    <lineage>
        <taxon>Eukaryota</taxon>
        <taxon>Viridiplantae</taxon>
        <taxon>Streptophyta</taxon>
        <taxon>Embryophyta</taxon>
        <taxon>Tracheophyta</taxon>
        <taxon>Spermatophyta</taxon>
        <taxon>Magnoliopsida</taxon>
        <taxon>eudicotyledons</taxon>
        <taxon>Gunneridae</taxon>
        <taxon>Pentapetalae</taxon>
        <taxon>asterids</taxon>
        <taxon>campanulids</taxon>
        <taxon>Asterales</taxon>
        <taxon>Asteraceae</taxon>
        <taxon>Asteroideae</taxon>
        <taxon>Anthemideae</taxon>
        <taxon>Artemisiinae</taxon>
        <taxon>Artemisia</taxon>
    </lineage>
</organism>
<evidence type="ECO:0000313" key="4">
    <source>
        <dbReference type="Proteomes" id="UP000245207"/>
    </source>
</evidence>
<evidence type="ECO:0000256" key="2">
    <source>
        <dbReference type="SAM" id="SignalP"/>
    </source>
</evidence>
<dbReference type="AlphaFoldDB" id="A0A2U1M8K1"/>
<evidence type="ECO:0000256" key="1">
    <source>
        <dbReference type="SAM" id="Phobius"/>
    </source>
</evidence>
<dbReference type="OrthoDB" id="10448839at2759"/>
<dbReference type="Proteomes" id="UP000245207">
    <property type="component" value="Unassembled WGS sequence"/>
</dbReference>